<dbReference type="InterPro" id="IPR036412">
    <property type="entry name" value="HAD-like_sf"/>
</dbReference>
<evidence type="ECO:0000256" key="12">
    <source>
        <dbReference type="ARBA" id="ARBA00022967"/>
    </source>
</evidence>
<dbReference type="EC" id="7.6.2.1" evidence="22"/>
<dbReference type="SFLD" id="SFLDS00003">
    <property type="entry name" value="Haloacid_Dehalogenase"/>
    <property type="match status" value="1"/>
</dbReference>
<comment type="catalytic activity">
    <reaction evidence="16 22">
        <text>ATP + H2O + phospholipidSide 1 = ADP + phosphate + phospholipidSide 2.</text>
        <dbReference type="EC" id="7.6.2.1"/>
    </reaction>
</comment>
<evidence type="ECO:0000256" key="21">
    <source>
        <dbReference type="PIRSR" id="PIRSR606539-3"/>
    </source>
</evidence>
<dbReference type="OrthoDB" id="377733at2759"/>
<evidence type="ECO:0000256" key="2">
    <source>
        <dbReference type="ARBA" id="ARBA00004141"/>
    </source>
</evidence>
<dbReference type="SUPFAM" id="SSF56784">
    <property type="entry name" value="HAD-like"/>
    <property type="match status" value="1"/>
</dbReference>
<feature type="binding site" evidence="20">
    <location>
        <position position="705"/>
    </location>
    <ligand>
        <name>ATP</name>
        <dbReference type="ChEBI" id="CHEBI:30616"/>
    </ligand>
</feature>
<dbReference type="Gene3D" id="3.40.1110.10">
    <property type="entry name" value="Calcium-transporting ATPase, cytoplasmic domain N"/>
    <property type="match status" value="1"/>
</dbReference>
<dbReference type="SUPFAM" id="SSF81660">
    <property type="entry name" value="Metal cation-transporting ATPase, ATP-binding domain N"/>
    <property type="match status" value="1"/>
</dbReference>
<reference evidence="26 27" key="1">
    <citation type="journal article" date="2018" name="MBio">
        <title>Comparative Genomics Reveals the Core Gene Toolbox for the Fungus-Insect Symbiosis.</title>
        <authorList>
            <person name="Wang Y."/>
            <person name="Stata M."/>
            <person name="Wang W."/>
            <person name="Stajich J.E."/>
            <person name="White M.M."/>
            <person name="Moncalvo J.M."/>
        </authorList>
    </citation>
    <scope>NUCLEOTIDE SEQUENCE [LARGE SCALE GENOMIC DNA]</scope>
    <source>
        <strain evidence="26 27">SC-DP-2</strain>
    </source>
</reference>
<keyword evidence="8 21" id="KW-0479">Metal-binding</keyword>
<keyword evidence="27" id="KW-1185">Reference proteome</keyword>
<proteinExistence type="inferred from homology"/>
<dbReference type="GO" id="GO:0005524">
    <property type="term" value="F:ATP binding"/>
    <property type="evidence" value="ECO:0007669"/>
    <property type="project" value="UniProtKB-UniRule"/>
</dbReference>
<comment type="cofactor">
    <cofactor evidence="1 21">
        <name>Mg(2+)</name>
        <dbReference type="ChEBI" id="CHEBI:18420"/>
    </cofactor>
</comment>
<dbReference type="STRING" id="133381.A0A2T9Y3U0"/>
<keyword evidence="9 20" id="KW-0547">Nucleotide-binding</keyword>
<keyword evidence="12 22" id="KW-1278">Translocase</keyword>
<dbReference type="AlphaFoldDB" id="A0A2T9Y3U0"/>
<evidence type="ECO:0000256" key="22">
    <source>
        <dbReference type="RuleBase" id="RU362033"/>
    </source>
</evidence>
<keyword evidence="10 20" id="KW-0067">ATP-binding</keyword>
<feature type="transmembrane region" description="Helical" evidence="22">
    <location>
        <begin position="1153"/>
        <end position="1172"/>
    </location>
</feature>
<dbReference type="InterPro" id="IPR023298">
    <property type="entry name" value="ATPase_P-typ_TM_dom_sf"/>
</dbReference>
<comment type="caution">
    <text evidence="26">The sequence shown here is derived from an EMBL/GenBank/DDBJ whole genome shotgun (WGS) entry which is preliminary data.</text>
</comment>
<dbReference type="SUPFAM" id="SSF81653">
    <property type="entry name" value="Calcium ATPase, transduction domain A"/>
    <property type="match status" value="1"/>
</dbReference>
<feature type="transmembrane region" description="Helical" evidence="22">
    <location>
        <begin position="447"/>
        <end position="469"/>
    </location>
</feature>
<dbReference type="EMBL" id="MBFS01003376">
    <property type="protein sequence ID" value="PVU87015.1"/>
    <property type="molecule type" value="Genomic_DNA"/>
</dbReference>
<feature type="active site" description="4-aspartylphosphate intermediate" evidence="19">
    <location>
        <position position="512"/>
    </location>
</feature>
<feature type="binding site" evidence="21">
    <location>
        <position position="910"/>
    </location>
    <ligand>
        <name>Mg(2+)</name>
        <dbReference type="ChEBI" id="CHEBI:18420"/>
    </ligand>
</feature>
<dbReference type="GO" id="GO:0090556">
    <property type="term" value="F:phosphatidylserine floppase activity"/>
    <property type="evidence" value="ECO:0007669"/>
    <property type="project" value="RHEA"/>
</dbReference>
<dbReference type="Pfam" id="PF16209">
    <property type="entry name" value="PhoLip_ATPase_N"/>
    <property type="match status" value="1"/>
</dbReference>
<evidence type="ECO:0000256" key="3">
    <source>
        <dbReference type="ARBA" id="ARBA00004308"/>
    </source>
</evidence>
<evidence type="ECO:0000313" key="27">
    <source>
        <dbReference type="Proteomes" id="UP000245609"/>
    </source>
</evidence>
<feature type="domain" description="P-type ATPase A" evidence="23">
    <location>
        <begin position="229"/>
        <end position="299"/>
    </location>
</feature>
<evidence type="ECO:0000256" key="7">
    <source>
        <dbReference type="ARBA" id="ARBA00022692"/>
    </source>
</evidence>
<feature type="binding site" evidence="20">
    <location>
        <position position="785"/>
    </location>
    <ligand>
        <name>ATP</name>
        <dbReference type="ChEBI" id="CHEBI:30616"/>
    </ligand>
</feature>
<evidence type="ECO:0000256" key="9">
    <source>
        <dbReference type="ARBA" id="ARBA00022741"/>
    </source>
</evidence>
<feature type="binding site" evidence="20">
    <location>
        <position position="514"/>
    </location>
    <ligand>
        <name>ATP</name>
        <dbReference type="ChEBI" id="CHEBI:30616"/>
    </ligand>
</feature>
<protein>
    <recommendedName>
        <fullName evidence="22">Phospholipid-transporting ATPase</fullName>
        <ecNumber evidence="22">7.6.2.1</ecNumber>
    </recommendedName>
</protein>
<comment type="catalytic activity">
    <reaction evidence="18">
        <text>a 1,2-diacyl-sn-glycero-3-phospho-L-serine(out) + ATP + H2O = a 1,2-diacyl-sn-glycero-3-phospho-L-serine(in) + ADP + phosphate + H(+)</text>
        <dbReference type="Rhea" id="RHEA:38567"/>
        <dbReference type="ChEBI" id="CHEBI:15377"/>
        <dbReference type="ChEBI" id="CHEBI:15378"/>
        <dbReference type="ChEBI" id="CHEBI:30616"/>
        <dbReference type="ChEBI" id="CHEBI:43474"/>
        <dbReference type="ChEBI" id="CHEBI:57262"/>
        <dbReference type="ChEBI" id="CHEBI:456216"/>
    </reaction>
    <physiologicalReaction direction="left-to-right" evidence="18">
        <dbReference type="Rhea" id="RHEA:38568"/>
    </physiologicalReaction>
</comment>
<name>A0A2T9Y3U0_9FUNG</name>
<gene>
    <name evidence="26" type="ORF">BB560_006568</name>
</gene>
<dbReference type="GO" id="GO:0005802">
    <property type="term" value="C:trans-Golgi network"/>
    <property type="evidence" value="ECO:0007669"/>
    <property type="project" value="TreeGrafter"/>
</dbReference>
<feature type="transmembrane region" description="Helical" evidence="22">
    <location>
        <begin position="400"/>
        <end position="420"/>
    </location>
</feature>
<evidence type="ECO:0000259" key="25">
    <source>
        <dbReference type="Pfam" id="PF16212"/>
    </source>
</evidence>
<feature type="binding site" evidence="20">
    <location>
        <position position="786"/>
    </location>
    <ligand>
        <name>ATP</name>
        <dbReference type="ChEBI" id="CHEBI:30616"/>
    </ligand>
</feature>
<feature type="transmembrane region" description="Helical" evidence="22">
    <location>
        <begin position="1046"/>
        <end position="1069"/>
    </location>
</feature>
<dbReference type="Pfam" id="PF16212">
    <property type="entry name" value="PhoLip_ATPase_C"/>
    <property type="match status" value="1"/>
</dbReference>
<dbReference type="FunFam" id="3.40.50.1000:FF:000010">
    <property type="entry name" value="Phospholipid-transporting ATPase"/>
    <property type="match status" value="1"/>
</dbReference>
<accession>A0A2T9Y3U0</accession>
<comment type="catalytic activity">
    <reaction evidence="17">
        <text>a 1,2-diacyl-sn-glycero-3-phosphoethanolamine(out) + ATP + H2O = a 1,2-diacyl-sn-glycero-3-phosphoethanolamine(in) + ADP + phosphate + H(+)</text>
        <dbReference type="Rhea" id="RHEA:66132"/>
        <dbReference type="ChEBI" id="CHEBI:15377"/>
        <dbReference type="ChEBI" id="CHEBI:15378"/>
        <dbReference type="ChEBI" id="CHEBI:30616"/>
        <dbReference type="ChEBI" id="CHEBI:43474"/>
        <dbReference type="ChEBI" id="CHEBI:64612"/>
        <dbReference type="ChEBI" id="CHEBI:456216"/>
    </reaction>
    <physiologicalReaction direction="left-to-right" evidence="17">
        <dbReference type="Rhea" id="RHEA:66133"/>
    </physiologicalReaction>
</comment>
<dbReference type="SFLD" id="SFLDG00002">
    <property type="entry name" value="C1.7:_P-type_atpase_like"/>
    <property type="match status" value="1"/>
</dbReference>
<feature type="binding site" evidence="20">
    <location>
        <position position="648"/>
    </location>
    <ligand>
        <name>ATP</name>
        <dbReference type="ChEBI" id="CHEBI:30616"/>
    </ligand>
</feature>
<keyword evidence="14" id="KW-0333">Golgi apparatus</keyword>
<feature type="binding site" evidence="20">
    <location>
        <position position="513"/>
    </location>
    <ligand>
        <name>ATP</name>
        <dbReference type="ChEBI" id="CHEBI:30616"/>
    </ligand>
</feature>
<dbReference type="NCBIfam" id="TIGR01652">
    <property type="entry name" value="ATPase-Plipid"/>
    <property type="match status" value="1"/>
</dbReference>
<evidence type="ECO:0000259" key="24">
    <source>
        <dbReference type="Pfam" id="PF16209"/>
    </source>
</evidence>
<dbReference type="InterPro" id="IPR006539">
    <property type="entry name" value="P-type_ATPase_IV"/>
</dbReference>
<dbReference type="InterPro" id="IPR008250">
    <property type="entry name" value="ATPase_P-typ_transduc_dom_A_sf"/>
</dbReference>
<sequence>MSFPNKKNNNKHSQLTQDSYELANRENIREGVSSGITIGHLVPEDSYSVSSHPNSQAFFPSTSSNYAFDPEEDQVDLNVAGNPSANMSQYQKDALRVDPNAGLLKRASVRIQKSANRLIEGEEHSDSNELYRVVHINDHETNKSYKYPSNYVSTAKYNMLTFLPKFIFEQFSRYANLFFLFTVCIQQIPGVTPTSRFTTLVPLAVVLFLTAIKEFVEDAKRHRSDSEVNNSSVTVLESGVLVEVLCKNVRVGDIIRLSGKTSIPADIVLLSSSEPEGLCYIETSNLDGETNLKVKQAKTETARLLTPEIIGDIRGYIKSELPNDSLYTYEGTLVSEGGSLGYCSIPLDPSQILLRGALLRNTNWIYGIVVNTGHESKLMRSATAAPIKQTYVEKVTNKQIIFLFVILVSLAIFSAVGYRIKTGNNLSTMYYLELKNPNSVSSFIKNILTFIILYNNFIPISLIVTIEIVKFWQSQLINSDLDMFDEVSNTPALTRSSALVEELGQVGYIFSDKTGTLTCNVMEFKMCSVAGNIYSESVDSANRAKVVNGRVIGRYTFEDLVDQIKSNSENSTLYRFMEHMATCHTVIPEFVDNDKNIIEYQASSPDEGALVKGAANLGFIFKIRKPKSLSIESLGKKLSFEVLNVNEFNSTRKRMSILLRRADGTIVLYCKGADTVILERLKSGDPEAVETAVAHMEEFANEGLRTLCLSMRVIPEEEYQKWSSIYQKAATTLKNRQEELEKAAELIERDMTLLGATAIEDKLQDGVPKTISTLAQAGIKIWVLTGDRQETAINIGYSSKLIQEDFTLIICNTNTHWETKDFLRQKLLTIRDTDGIGNNVDLNSLALIIDGRSLDFALEKDVEDVFLQLACLCKSVICCRVSPLQKALVVKLVKRKRKEILLAIGDGANDVSMIQAAHIGVGISGKEGLQAARSSDFAISQFRYLRKLLLVHGSWSYHRLSKMVLYSFYKNIFLYMTQFYFAFYNAFSGQTLIESWTLTGYSVLFTLLPPISLGAFDQFLYARSLDKYPEMYKMGQQSEFFNIKSFWGFAINAIYHSAVVYFLALAILYPFMDSSGITMDHWAFGLTVYTAVIVTVLLKASLLTSTWTKWTVVAIPGSLGIYFIYLVLYSKFAHSMKIGFEYNGILMITIGNPNYWLCIIVVSAAAIMRDLFWKYYKRMYRTKAYHIVQEIQKYNIPDYRPRMERFRKAVHKARALQRIRKNRGYAFSQTETDQAKLIRSYDTTVAKPSGL</sequence>
<feature type="binding site" evidence="20">
    <location>
        <position position="909"/>
    </location>
    <ligand>
        <name>ATP</name>
        <dbReference type="ChEBI" id="CHEBI:30616"/>
    </ligand>
</feature>
<evidence type="ECO:0000256" key="10">
    <source>
        <dbReference type="ARBA" id="ARBA00022840"/>
    </source>
</evidence>
<dbReference type="GO" id="GO:0005886">
    <property type="term" value="C:plasma membrane"/>
    <property type="evidence" value="ECO:0007669"/>
    <property type="project" value="TreeGrafter"/>
</dbReference>
<keyword evidence="13 22" id="KW-1133">Transmembrane helix</keyword>
<evidence type="ECO:0000313" key="26">
    <source>
        <dbReference type="EMBL" id="PVU87015.1"/>
    </source>
</evidence>
<evidence type="ECO:0000256" key="13">
    <source>
        <dbReference type="ARBA" id="ARBA00022989"/>
    </source>
</evidence>
<keyword evidence="15 22" id="KW-0472">Membrane</keyword>
<feature type="binding site" evidence="20">
    <location>
        <position position="880"/>
    </location>
    <ligand>
        <name>ATP</name>
        <dbReference type="ChEBI" id="CHEBI:30616"/>
    </ligand>
</feature>
<evidence type="ECO:0000256" key="20">
    <source>
        <dbReference type="PIRSR" id="PIRSR606539-2"/>
    </source>
</evidence>
<dbReference type="GO" id="GO:0000287">
    <property type="term" value="F:magnesium ion binding"/>
    <property type="evidence" value="ECO:0007669"/>
    <property type="project" value="UniProtKB-UniRule"/>
</dbReference>
<dbReference type="SUPFAM" id="SSF81665">
    <property type="entry name" value="Calcium ATPase, transmembrane domain M"/>
    <property type="match status" value="1"/>
</dbReference>
<dbReference type="Pfam" id="PF00122">
    <property type="entry name" value="E1-E2_ATPase"/>
    <property type="match status" value="1"/>
</dbReference>
<dbReference type="InterPro" id="IPR023214">
    <property type="entry name" value="HAD_sf"/>
</dbReference>
<dbReference type="InterPro" id="IPR059000">
    <property type="entry name" value="ATPase_P-type_domA"/>
</dbReference>
<evidence type="ECO:0000256" key="11">
    <source>
        <dbReference type="ARBA" id="ARBA00022842"/>
    </source>
</evidence>
<keyword evidence="7 22" id="KW-0812">Transmembrane</keyword>
<feature type="binding site" evidence="21">
    <location>
        <position position="512"/>
    </location>
    <ligand>
        <name>Mg(2+)</name>
        <dbReference type="ChEBI" id="CHEBI:18420"/>
    </ligand>
</feature>
<dbReference type="Gene3D" id="3.40.50.1000">
    <property type="entry name" value="HAD superfamily/HAD-like"/>
    <property type="match status" value="1"/>
</dbReference>
<dbReference type="Proteomes" id="UP000245609">
    <property type="component" value="Unassembled WGS sequence"/>
</dbReference>
<organism evidence="26 27">
    <name type="scientific">Smittium megazygosporum</name>
    <dbReference type="NCBI Taxonomy" id="133381"/>
    <lineage>
        <taxon>Eukaryota</taxon>
        <taxon>Fungi</taxon>
        <taxon>Fungi incertae sedis</taxon>
        <taxon>Zoopagomycota</taxon>
        <taxon>Kickxellomycotina</taxon>
        <taxon>Harpellomycetes</taxon>
        <taxon>Harpellales</taxon>
        <taxon>Legeriomycetaceae</taxon>
        <taxon>Smittium</taxon>
    </lineage>
</organism>
<dbReference type="CDD" id="cd02073">
    <property type="entry name" value="P-type_ATPase_APLT_Dnf-like"/>
    <property type="match status" value="1"/>
</dbReference>
<dbReference type="PROSITE" id="PS00154">
    <property type="entry name" value="ATPASE_E1_E2"/>
    <property type="match status" value="1"/>
</dbReference>
<evidence type="ECO:0000256" key="18">
    <source>
        <dbReference type="ARBA" id="ARBA00051303"/>
    </source>
</evidence>
<dbReference type="InterPro" id="IPR023299">
    <property type="entry name" value="ATPase_P-typ_cyto_dom_N"/>
</dbReference>
<dbReference type="FunFam" id="3.40.1110.10:FF:000087">
    <property type="entry name" value="Phospholipid-transporting ATPase"/>
    <property type="match status" value="1"/>
</dbReference>
<evidence type="ECO:0000256" key="1">
    <source>
        <dbReference type="ARBA" id="ARBA00001946"/>
    </source>
</evidence>
<feature type="transmembrane region" description="Helical" evidence="22">
    <location>
        <begin position="1081"/>
        <end position="1098"/>
    </location>
</feature>
<dbReference type="PANTHER" id="PTHR24092">
    <property type="entry name" value="PROBABLE PHOSPHOLIPID-TRANSPORTING ATPASE"/>
    <property type="match status" value="1"/>
</dbReference>
<dbReference type="Gene3D" id="2.70.150.10">
    <property type="entry name" value="Calcium-transporting ATPase, cytoplasmic transduction domain A"/>
    <property type="match status" value="1"/>
</dbReference>
<evidence type="ECO:0000256" key="6">
    <source>
        <dbReference type="ARBA" id="ARBA00022553"/>
    </source>
</evidence>
<feature type="binding site" evidence="21">
    <location>
        <position position="906"/>
    </location>
    <ligand>
        <name>Mg(2+)</name>
        <dbReference type="ChEBI" id="CHEBI:18420"/>
    </ligand>
</feature>
<dbReference type="NCBIfam" id="TIGR01494">
    <property type="entry name" value="ATPase_P-type"/>
    <property type="match status" value="3"/>
</dbReference>
<feature type="domain" description="P-type ATPase N-terminal" evidence="24">
    <location>
        <begin position="134"/>
        <end position="200"/>
    </location>
</feature>
<evidence type="ECO:0000256" key="16">
    <source>
        <dbReference type="ARBA" id="ARBA00034036"/>
    </source>
</evidence>
<dbReference type="PRINTS" id="PR00119">
    <property type="entry name" value="CATATPASE"/>
</dbReference>
<dbReference type="GO" id="GO:0006892">
    <property type="term" value="P:post-Golgi vesicle-mediated transport"/>
    <property type="evidence" value="ECO:0007669"/>
    <property type="project" value="TreeGrafter"/>
</dbReference>
<feature type="binding site" evidence="20">
    <location>
        <position position="910"/>
    </location>
    <ligand>
        <name>ATP</name>
        <dbReference type="ChEBI" id="CHEBI:30616"/>
    </ligand>
</feature>
<dbReference type="GO" id="GO:0045332">
    <property type="term" value="P:phospholipid translocation"/>
    <property type="evidence" value="ECO:0007669"/>
    <property type="project" value="TreeGrafter"/>
</dbReference>
<dbReference type="GO" id="GO:0016887">
    <property type="term" value="F:ATP hydrolysis activity"/>
    <property type="evidence" value="ECO:0007669"/>
    <property type="project" value="InterPro"/>
</dbReference>
<feature type="binding site" evidence="21">
    <location>
        <position position="514"/>
    </location>
    <ligand>
        <name>Mg(2+)</name>
        <dbReference type="ChEBI" id="CHEBI:18420"/>
    </ligand>
</feature>
<dbReference type="InterPro" id="IPR032631">
    <property type="entry name" value="P-type_ATPase_N"/>
</dbReference>
<keyword evidence="11 21" id="KW-0460">Magnesium</keyword>
<feature type="binding site" evidence="20">
    <location>
        <position position="886"/>
    </location>
    <ligand>
        <name>ATP</name>
        <dbReference type="ChEBI" id="CHEBI:30616"/>
    </ligand>
</feature>
<evidence type="ECO:0000256" key="5">
    <source>
        <dbReference type="ARBA" id="ARBA00008109"/>
    </source>
</evidence>
<feature type="binding site" evidence="20">
    <location>
        <position position="671"/>
    </location>
    <ligand>
        <name>ATP</name>
        <dbReference type="ChEBI" id="CHEBI:30616"/>
    </ligand>
</feature>
<feature type="binding site" evidence="20">
    <location>
        <position position="607"/>
    </location>
    <ligand>
        <name>ATP</name>
        <dbReference type="ChEBI" id="CHEBI:30616"/>
    </ligand>
</feature>
<comment type="subcellular location">
    <subcellularLocation>
        <location evidence="3">Endomembrane system</location>
    </subcellularLocation>
    <subcellularLocation>
        <location evidence="4">Golgi apparatus</location>
    </subcellularLocation>
    <subcellularLocation>
        <location evidence="2 22">Membrane</location>
        <topology evidence="2 22">Multi-pass membrane protein</topology>
    </subcellularLocation>
</comment>
<dbReference type="InterPro" id="IPR032630">
    <property type="entry name" value="P_typ_ATPase_c"/>
</dbReference>
<evidence type="ECO:0000256" key="15">
    <source>
        <dbReference type="ARBA" id="ARBA00023136"/>
    </source>
</evidence>
<feature type="transmembrane region" description="Helical" evidence="22">
    <location>
        <begin position="963"/>
        <end position="983"/>
    </location>
</feature>
<keyword evidence="6" id="KW-0597">Phosphoprotein</keyword>
<dbReference type="GO" id="GO:0032456">
    <property type="term" value="P:endocytic recycling"/>
    <property type="evidence" value="ECO:0007669"/>
    <property type="project" value="TreeGrafter"/>
</dbReference>
<evidence type="ECO:0000256" key="17">
    <source>
        <dbReference type="ARBA" id="ARBA00049128"/>
    </source>
</evidence>
<feature type="binding site" evidence="20">
    <location>
        <position position="787"/>
    </location>
    <ligand>
        <name>ATP</name>
        <dbReference type="ChEBI" id="CHEBI:30616"/>
    </ligand>
</feature>
<dbReference type="InterPro" id="IPR018303">
    <property type="entry name" value="ATPase_P-typ_P_site"/>
</dbReference>
<feature type="transmembrane region" description="Helical" evidence="22">
    <location>
        <begin position="1003"/>
        <end position="1025"/>
    </location>
</feature>
<dbReference type="SFLD" id="SFLDF00027">
    <property type="entry name" value="p-type_atpase"/>
    <property type="match status" value="1"/>
</dbReference>
<evidence type="ECO:0000256" key="14">
    <source>
        <dbReference type="ARBA" id="ARBA00023034"/>
    </source>
</evidence>
<dbReference type="Pfam" id="PF13246">
    <property type="entry name" value="Cation_ATPase"/>
    <property type="match status" value="1"/>
</dbReference>
<dbReference type="InterPro" id="IPR001757">
    <property type="entry name" value="P_typ_ATPase"/>
</dbReference>
<feature type="transmembrane region" description="Helical" evidence="22">
    <location>
        <begin position="1110"/>
        <end position="1133"/>
    </location>
</feature>
<feature type="binding site" evidence="20">
    <location>
        <position position="512"/>
    </location>
    <ligand>
        <name>ATP</name>
        <dbReference type="ChEBI" id="CHEBI:30616"/>
    </ligand>
</feature>
<dbReference type="PANTHER" id="PTHR24092:SF150">
    <property type="entry name" value="PHOSPHOLIPID-TRANSPORTING ATPASE"/>
    <property type="match status" value="1"/>
</dbReference>
<dbReference type="InterPro" id="IPR044492">
    <property type="entry name" value="P_typ_ATPase_HD_dom"/>
</dbReference>
<comment type="similarity">
    <text evidence="5 22">Belongs to the cation transport ATPase (P-type) (TC 3.A.3) family. Type IV subfamily.</text>
</comment>
<evidence type="ECO:0000259" key="23">
    <source>
        <dbReference type="Pfam" id="PF00122"/>
    </source>
</evidence>
<evidence type="ECO:0000256" key="8">
    <source>
        <dbReference type="ARBA" id="ARBA00022723"/>
    </source>
</evidence>
<feature type="domain" description="P-type ATPase C-terminal" evidence="25">
    <location>
        <begin position="932"/>
        <end position="1182"/>
    </location>
</feature>
<evidence type="ECO:0000256" key="19">
    <source>
        <dbReference type="PIRSR" id="PIRSR606539-1"/>
    </source>
</evidence>
<evidence type="ECO:0000256" key="4">
    <source>
        <dbReference type="ARBA" id="ARBA00004555"/>
    </source>
</evidence>